<dbReference type="OrthoDB" id="6712920at2"/>
<dbReference type="RefSeq" id="WP_079576590.1">
    <property type="nucleotide sequence ID" value="NZ_FUZQ01000008.1"/>
</dbReference>
<keyword evidence="4" id="KW-1185">Reference proteome</keyword>
<keyword evidence="2" id="KW-0812">Transmembrane</keyword>
<evidence type="ECO:0000256" key="1">
    <source>
        <dbReference type="SAM" id="MobiDB-lite"/>
    </source>
</evidence>
<evidence type="ECO:0000256" key="2">
    <source>
        <dbReference type="SAM" id="Phobius"/>
    </source>
</evidence>
<keyword evidence="2" id="KW-1133">Transmembrane helix</keyword>
<feature type="region of interest" description="Disordered" evidence="1">
    <location>
        <begin position="34"/>
        <end position="55"/>
    </location>
</feature>
<accession>A0A1T5M0H8</accession>
<dbReference type="InterPro" id="IPR031596">
    <property type="entry name" value="MaAIMP_sms"/>
</dbReference>
<sequence>MNGSAILLMVLSLTVVWGGLLVSILALRARPERADFPEGGLGDHREDDAITERDT</sequence>
<dbReference type="Pfam" id="PF16951">
    <property type="entry name" value="MaAIMP_sms"/>
    <property type="match status" value="1"/>
</dbReference>
<proteinExistence type="predicted"/>
<dbReference type="EMBL" id="FUZQ01000008">
    <property type="protein sequence ID" value="SKC81633.1"/>
    <property type="molecule type" value="Genomic_DNA"/>
</dbReference>
<feature type="transmembrane region" description="Helical" evidence="2">
    <location>
        <begin position="6"/>
        <end position="27"/>
    </location>
</feature>
<dbReference type="Proteomes" id="UP000189777">
    <property type="component" value="Unassembled WGS sequence"/>
</dbReference>
<organism evidence="3 4">
    <name type="scientific">Krasilnikoviella flava</name>
    <dbReference type="NCBI Taxonomy" id="526729"/>
    <lineage>
        <taxon>Bacteria</taxon>
        <taxon>Bacillati</taxon>
        <taxon>Actinomycetota</taxon>
        <taxon>Actinomycetes</taxon>
        <taxon>Micrococcales</taxon>
        <taxon>Promicromonosporaceae</taxon>
        <taxon>Krasilnikoviella</taxon>
    </lineage>
</organism>
<evidence type="ECO:0000313" key="3">
    <source>
        <dbReference type="EMBL" id="SKC81633.1"/>
    </source>
</evidence>
<name>A0A1T5M0H8_9MICO</name>
<keyword evidence="2" id="KW-0472">Membrane</keyword>
<dbReference type="STRING" id="526729.SAMN04324258_4268"/>
<reference evidence="3 4" key="1">
    <citation type="submission" date="2017-02" db="EMBL/GenBank/DDBJ databases">
        <authorList>
            <person name="Peterson S.W."/>
        </authorList>
    </citation>
    <scope>NUCLEOTIDE SEQUENCE [LARGE SCALE GENOMIC DNA]</scope>
    <source>
        <strain evidence="3 4">DSM 21481</strain>
    </source>
</reference>
<protein>
    <submittedName>
        <fullName evidence="3">Putative methionine and alanine importer, small subunit</fullName>
    </submittedName>
</protein>
<dbReference type="NCBIfam" id="NF033493">
    <property type="entry name" value="MetS_like_NSS"/>
    <property type="match status" value="1"/>
</dbReference>
<dbReference type="AlphaFoldDB" id="A0A1T5M0H8"/>
<gene>
    <name evidence="3" type="ORF">SAMN04324258_4268</name>
</gene>
<evidence type="ECO:0000313" key="4">
    <source>
        <dbReference type="Proteomes" id="UP000189777"/>
    </source>
</evidence>